<dbReference type="PROSITE" id="PS00233">
    <property type="entry name" value="CHIT_BIND_RR_1"/>
    <property type="match status" value="1"/>
</dbReference>
<name>T1KIZ4_TETUR</name>
<dbReference type="EMBL" id="CAEY01000115">
    <property type="status" value="NOT_ANNOTATED_CDS"/>
    <property type="molecule type" value="Genomic_DNA"/>
</dbReference>
<dbReference type="PRINTS" id="PR00947">
    <property type="entry name" value="CUTICLE"/>
</dbReference>
<evidence type="ECO:0000256" key="3">
    <source>
        <dbReference type="SAM" id="SignalP"/>
    </source>
</evidence>
<feature type="signal peptide" evidence="3">
    <location>
        <begin position="1"/>
        <end position="26"/>
    </location>
</feature>
<organism evidence="4 5">
    <name type="scientific">Tetranychus urticae</name>
    <name type="common">Two-spotted spider mite</name>
    <dbReference type="NCBI Taxonomy" id="32264"/>
    <lineage>
        <taxon>Eukaryota</taxon>
        <taxon>Metazoa</taxon>
        <taxon>Ecdysozoa</taxon>
        <taxon>Arthropoda</taxon>
        <taxon>Chelicerata</taxon>
        <taxon>Arachnida</taxon>
        <taxon>Acari</taxon>
        <taxon>Acariformes</taxon>
        <taxon>Trombidiformes</taxon>
        <taxon>Prostigmata</taxon>
        <taxon>Eleutherengona</taxon>
        <taxon>Raphignathae</taxon>
        <taxon>Tetranychoidea</taxon>
        <taxon>Tetranychidae</taxon>
        <taxon>Tetranychus</taxon>
    </lineage>
</organism>
<evidence type="ECO:0000256" key="1">
    <source>
        <dbReference type="ARBA" id="ARBA00022460"/>
    </source>
</evidence>
<dbReference type="InterPro" id="IPR000618">
    <property type="entry name" value="Insect_cuticle"/>
</dbReference>
<dbReference type="PANTHER" id="PTHR10380">
    <property type="entry name" value="CUTICLE PROTEIN"/>
    <property type="match status" value="1"/>
</dbReference>
<dbReference type="EnsemblMetazoa" id="tetur12g03140.1">
    <property type="protein sequence ID" value="tetur12g03140.1"/>
    <property type="gene ID" value="tetur12g03140"/>
</dbReference>
<dbReference type="InterPro" id="IPR031311">
    <property type="entry name" value="CHIT_BIND_RR_consensus"/>
</dbReference>
<dbReference type="Pfam" id="PF00379">
    <property type="entry name" value="Chitin_bind_4"/>
    <property type="match status" value="1"/>
</dbReference>
<evidence type="ECO:0000313" key="4">
    <source>
        <dbReference type="EnsemblMetazoa" id="tetur12g03140.1"/>
    </source>
</evidence>
<reference evidence="4" key="2">
    <citation type="submission" date="2015-06" db="UniProtKB">
        <authorList>
            <consortium name="EnsemblMetazoa"/>
        </authorList>
    </citation>
    <scope>IDENTIFICATION</scope>
</reference>
<evidence type="ECO:0000256" key="2">
    <source>
        <dbReference type="PROSITE-ProRule" id="PRU00497"/>
    </source>
</evidence>
<keyword evidence="5" id="KW-1185">Reference proteome</keyword>
<dbReference type="AlphaFoldDB" id="T1KIZ4"/>
<keyword evidence="1 2" id="KW-0193">Cuticle</keyword>
<feature type="chain" id="PRO_5007729015" evidence="3">
    <location>
        <begin position="27"/>
        <end position="257"/>
    </location>
</feature>
<dbReference type="InterPro" id="IPR050468">
    <property type="entry name" value="Cuticle_Struct_Prot"/>
</dbReference>
<dbReference type="HOGENOM" id="CLU_878055_0_0_1"/>
<protein>
    <submittedName>
        <fullName evidence="4">Uncharacterized protein</fullName>
    </submittedName>
</protein>
<dbReference type="GO" id="GO:0062129">
    <property type="term" value="C:chitin-based extracellular matrix"/>
    <property type="evidence" value="ECO:0007669"/>
    <property type="project" value="TreeGrafter"/>
</dbReference>
<dbReference type="Proteomes" id="UP000015104">
    <property type="component" value="Unassembled WGS sequence"/>
</dbReference>
<sequence>MSKFVFICFASAIVFILLINLESTSATDHGHEHGGGHSNIFRKQESTKGHSHYAFGYDIKDPWGASNFRKEKGDFTKKGGWVEGVYGLKDKDGRARLVKYIADKNGFQAAIKTNEPGTSDADAADAAYNGADGSKGKWSYDVSVKDSGKSKGKDSWSAAASELNIFRIKPSQSEEYVQEPASSGDDYDSGYEGRAAPEYEYEPQAKQAEVKKLKLYLKPQYDYYYGSPAEESYRAISMFDKYLHGSFDSAMFNFHCC</sequence>
<keyword evidence="3" id="KW-0732">Signal</keyword>
<accession>T1KIZ4</accession>
<evidence type="ECO:0000313" key="5">
    <source>
        <dbReference type="Proteomes" id="UP000015104"/>
    </source>
</evidence>
<dbReference type="PROSITE" id="PS51155">
    <property type="entry name" value="CHIT_BIND_RR_2"/>
    <property type="match status" value="1"/>
</dbReference>
<reference evidence="5" key="1">
    <citation type="submission" date="2011-08" db="EMBL/GenBank/DDBJ databases">
        <authorList>
            <person name="Rombauts S."/>
        </authorList>
    </citation>
    <scope>NUCLEOTIDE SEQUENCE</scope>
    <source>
        <strain evidence="5">London</strain>
    </source>
</reference>
<dbReference type="GO" id="GO:0008010">
    <property type="term" value="F:structural constituent of chitin-based larval cuticle"/>
    <property type="evidence" value="ECO:0007669"/>
    <property type="project" value="TreeGrafter"/>
</dbReference>
<proteinExistence type="predicted"/>